<evidence type="ECO:0000313" key="1">
    <source>
        <dbReference type="EMBL" id="TCG10825.1"/>
    </source>
</evidence>
<dbReference type="AlphaFoldDB" id="A0A4R0XPL0"/>
<dbReference type="PROSITE" id="PS00018">
    <property type="entry name" value="EF_HAND_1"/>
    <property type="match status" value="1"/>
</dbReference>
<proteinExistence type="predicted"/>
<keyword evidence="2" id="KW-1185">Reference proteome</keyword>
<name>A0A4R0XPL0_9MOLU</name>
<protein>
    <submittedName>
        <fullName evidence="1">Uncharacterized protein</fullName>
    </submittedName>
</protein>
<comment type="caution">
    <text evidence="1">The sequence shown here is derived from an EMBL/GenBank/DDBJ whole genome shotgun (WGS) entry which is preliminary data.</text>
</comment>
<reference evidence="1 2" key="1">
    <citation type="submission" date="2018-02" db="EMBL/GenBank/DDBJ databases">
        <title>Mycoplasma marinum and Mycoplasma todarodis sp. nov., moderately halophilic and psychrotolerant mycoplasmas isolated from cephalopods.</title>
        <authorList>
            <person name="Viver T."/>
        </authorList>
    </citation>
    <scope>NUCLEOTIDE SEQUENCE [LARGE SCALE GENOMIC DNA]</scope>
    <source>
        <strain evidence="1 2">PE</strain>
    </source>
</reference>
<dbReference type="OrthoDB" id="393673at2"/>
<evidence type="ECO:0000313" key="2">
    <source>
        <dbReference type="Proteomes" id="UP000294192"/>
    </source>
</evidence>
<organism evidence="1 2">
    <name type="scientific">Mycoplasma marinum</name>
    <dbReference type="NCBI Taxonomy" id="1937190"/>
    <lineage>
        <taxon>Bacteria</taxon>
        <taxon>Bacillati</taxon>
        <taxon>Mycoplasmatota</taxon>
        <taxon>Mollicutes</taxon>
        <taxon>Mycoplasmataceae</taxon>
        <taxon>Mycoplasma</taxon>
    </lineage>
</organism>
<dbReference type="InterPro" id="IPR054786">
    <property type="entry name" value="MYPU_1760-like"/>
</dbReference>
<dbReference type="NCBIfam" id="NF045830">
    <property type="entry name" value="MYPU_1760_HExxH"/>
    <property type="match status" value="1"/>
</dbReference>
<sequence length="637" mass="74039">MAIKKWKIAIAILGGFIFTGSIAVLTFAIIRNNNRKVKDENAYPYREMKNAKEIWYNSDKPTPNSNWDFKIKIYPYDNNKYWLNDNEMQALKQILKEKLYHGPEITDLKEIVLGNTNVIKKDSGGLYYPQSKQIFINIEDYKNASMTTQDKLHAIISTITHEYGHHIEGAYLTSETSQNGWKGDNKFLQNGTTMNKKGSSRHWNKNFMDSFYKSLNYNNTSTITKSSKPIGESIASTYSLSDLFWKSLKNIPKTNFGVWNLFNDREEDLIAKETLQQKNTRIRNHIIVKAPIIPSFDAENANYRYSFDEIVTRQLGQLMHVYDIPPIYNGANKETFGLTLNKFQSPVIEREDGTKGYKYIYNTFVSDLAHSVQLIQIQGQEDKIRQIGFDYDTKEVYLKQTNPKGFYKDYMFGKNGSASIATEVYNAFTKAMGYGKLISNVRVENKVRFNYEILHNSRKLTDIINNAVNYENIKISGFAPENISGIYYGDKNKINPSKLKKFSSINERKKLWNFQRKRSVFGSLDSSISKMPETPGKWIPYNVMVQKDPEKNKTLYWWMDKNNNHTLDKDELLETKQLKKMGLDIHKKPISIPIKAEDIYGRDSSLNTFRYFYGDYDSLNKRIEKINFNKDDLSLTL</sequence>
<dbReference type="RefSeq" id="WP_131599436.1">
    <property type="nucleotide sequence ID" value="NZ_PSZO01000020.1"/>
</dbReference>
<dbReference type="InterPro" id="IPR018247">
    <property type="entry name" value="EF_Hand_1_Ca_BS"/>
</dbReference>
<accession>A0A4R0XPL0</accession>
<gene>
    <name evidence="1" type="ORF">C4B24_03795</name>
</gene>
<dbReference type="Proteomes" id="UP000294192">
    <property type="component" value="Unassembled WGS sequence"/>
</dbReference>
<dbReference type="EMBL" id="PSZO01000020">
    <property type="protein sequence ID" value="TCG10825.1"/>
    <property type="molecule type" value="Genomic_DNA"/>
</dbReference>